<reference evidence="1 2" key="1">
    <citation type="submission" date="2024-01" db="EMBL/GenBank/DDBJ databases">
        <title>Genome assemblies of Stephania.</title>
        <authorList>
            <person name="Yang L."/>
        </authorList>
    </citation>
    <scope>NUCLEOTIDE SEQUENCE [LARGE SCALE GENOMIC DNA]</scope>
    <source>
        <strain evidence="1">QJT</strain>
        <tissue evidence="1">Leaf</tissue>
    </source>
</reference>
<keyword evidence="2" id="KW-1185">Reference proteome</keyword>
<sequence>MVTITFGGLLETVDVHMCFILEELQEDLWKLISLRYLLLPSHLFKMPNKNIHLIICNMEKVRSVMHICQERNIRYDENDYSSSNELEEE</sequence>
<proteinExistence type="predicted"/>
<protein>
    <submittedName>
        <fullName evidence="1">Uncharacterized protein</fullName>
    </submittedName>
</protein>
<organism evidence="1 2">
    <name type="scientific">Stephania japonica</name>
    <dbReference type="NCBI Taxonomy" id="461633"/>
    <lineage>
        <taxon>Eukaryota</taxon>
        <taxon>Viridiplantae</taxon>
        <taxon>Streptophyta</taxon>
        <taxon>Embryophyta</taxon>
        <taxon>Tracheophyta</taxon>
        <taxon>Spermatophyta</taxon>
        <taxon>Magnoliopsida</taxon>
        <taxon>Ranunculales</taxon>
        <taxon>Menispermaceae</taxon>
        <taxon>Menispermoideae</taxon>
        <taxon>Cissampelideae</taxon>
        <taxon>Stephania</taxon>
    </lineage>
</organism>
<dbReference type="AlphaFoldDB" id="A0AAP0NKU8"/>
<name>A0AAP0NKU8_9MAGN</name>
<evidence type="ECO:0000313" key="2">
    <source>
        <dbReference type="Proteomes" id="UP001417504"/>
    </source>
</evidence>
<comment type="caution">
    <text evidence="1">The sequence shown here is derived from an EMBL/GenBank/DDBJ whole genome shotgun (WGS) entry which is preliminary data.</text>
</comment>
<dbReference type="EMBL" id="JBBNAE010000007">
    <property type="protein sequence ID" value="KAK9110124.1"/>
    <property type="molecule type" value="Genomic_DNA"/>
</dbReference>
<evidence type="ECO:0000313" key="1">
    <source>
        <dbReference type="EMBL" id="KAK9110124.1"/>
    </source>
</evidence>
<dbReference type="Proteomes" id="UP001417504">
    <property type="component" value="Unassembled WGS sequence"/>
</dbReference>
<gene>
    <name evidence="1" type="ORF">Sjap_018184</name>
</gene>
<accession>A0AAP0NKU8</accession>